<reference evidence="2" key="2">
    <citation type="journal article" date="2015" name="Fish Shellfish Immunol.">
        <title>Early steps in the European eel (Anguilla anguilla)-Vibrio vulnificus interaction in the gills: Role of the RtxA13 toxin.</title>
        <authorList>
            <person name="Callol A."/>
            <person name="Pajuelo D."/>
            <person name="Ebbesson L."/>
            <person name="Teles M."/>
            <person name="MacKenzie S."/>
            <person name="Amaro C."/>
        </authorList>
    </citation>
    <scope>NUCLEOTIDE SEQUENCE</scope>
</reference>
<evidence type="ECO:0000256" key="1">
    <source>
        <dbReference type="SAM" id="MobiDB-lite"/>
    </source>
</evidence>
<evidence type="ECO:0000313" key="2">
    <source>
        <dbReference type="EMBL" id="JAH74994.1"/>
    </source>
</evidence>
<feature type="compositionally biased region" description="Polar residues" evidence="1">
    <location>
        <begin position="16"/>
        <end position="31"/>
    </location>
</feature>
<protein>
    <submittedName>
        <fullName evidence="2">Uncharacterized protein</fullName>
    </submittedName>
</protein>
<feature type="region of interest" description="Disordered" evidence="1">
    <location>
        <begin position="1"/>
        <end position="31"/>
    </location>
</feature>
<proteinExistence type="predicted"/>
<organism evidence="2">
    <name type="scientific">Anguilla anguilla</name>
    <name type="common">European freshwater eel</name>
    <name type="synonym">Muraena anguilla</name>
    <dbReference type="NCBI Taxonomy" id="7936"/>
    <lineage>
        <taxon>Eukaryota</taxon>
        <taxon>Metazoa</taxon>
        <taxon>Chordata</taxon>
        <taxon>Craniata</taxon>
        <taxon>Vertebrata</taxon>
        <taxon>Euteleostomi</taxon>
        <taxon>Actinopterygii</taxon>
        <taxon>Neopterygii</taxon>
        <taxon>Teleostei</taxon>
        <taxon>Anguilliformes</taxon>
        <taxon>Anguillidae</taxon>
        <taxon>Anguilla</taxon>
    </lineage>
</organism>
<accession>A0A0E9VA54</accession>
<name>A0A0E9VA54_ANGAN</name>
<dbReference type="AlphaFoldDB" id="A0A0E9VA54"/>
<sequence>MGLVLGPAHTHLQPVQIHTQRNAQHNHGTNG</sequence>
<dbReference type="EMBL" id="GBXM01033583">
    <property type="protein sequence ID" value="JAH74994.1"/>
    <property type="molecule type" value="Transcribed_RNA"/>
</dbReference>
<reference evidence="2" key="1">
    <citation type="submission" date="2014-11" db="EMBL/GenBank/DDBJ databases">
        <authorList>
            <person name="Amaro Gonzalez C."/>
        </authorList>
    </citation>
    <scope>NUCLEOTIDE SEQUENCE</scope>
</reference>